<dbReference type="InterPro" id="IPR006005">
    <property type="entry name" value="Glut_synth_ssu1"/>
</dbReference>
<dbReference type="PRINTS" id="PR00419">
    <property type="entry name" value="ADXRDTASE"/>
</dbReference>
<keyword evidence="1" id="KW-0028">Amino-acid biosynthesis</keyword>
<dbReference type="InterPro" id="IPR051394">
    <property type="entry name" value="Glutamate_Synthase"/>
</dbReference>
<evidence type="ECO:0000313" key="7">
    <source>
        <dbReference type="EMBL" id="MBC8176402.1"/>
    </source>
</evidence>
<reference evidence="7 8" key="1">
    <citation type="submission" date="2020-08" db="EMBL/GenBank/DDBJ databases">
        <title>Bridging the membrane lipid divide: bacteria of the FCB group superphylum have the potential to synthesize archaeal ether lipids.</title>
        <authorList>
            <person name="Villanueva L."/>
            <person name="Von Meijenfeldt F.A.B."/>
            <person name="Westbye A.B."/>
            <person name="Yadav S."/>
            <person name="Hopmans E.C."/>
            <person name="Dutilh B.E."/>
            <person name="Sinninghe Damste J.S."/>
        </authorList>
    </citation>
    <scope>NUCLEOTIDE SEQUENCE [LARGE SCALE GENOMIC DNA]</scope>
    <source>
        <strain evidence="7">NIOZ-UU27</strain>
    </source>
</reference>
<sequence length="474" mass="52252">MGDPRGFIEIKRKDAPYRSRDERLRDYKAVEHQLSYSDLNKQAARCMDCGTPFCHAYGCPISNLVPEFNDFAFRGNWQQALEILVSANNFPEFTGRVCPAPCEAACVSALNSDPVTIRQIELAIIEKGFESGLISSEPPSIRLDKKVAVIGSGPAGLTIADSLNRAGYRVTVFENANYPGGILTYGIPDFKLEKWVVERRIKLMAAQGITFETGVKIGDDISCHYLKKRFDAICLACGARKPRDLPVPGRDLNGIYFAMDYLSQQNKRNRDEYVGPSDEIIARDKKVVVIGGGDTGSDCLGTALRQGAIRVSQLEIVPKPPVKRSDNTPWPMWPVLLRQTHAHKEGGDLFWSIMTKEFLGEKGVVKKIRCAEVEWVVSDVNRPPVPIEKASTEFEIEADLVILAMGFLGPEESNLVAELSVELDGRGNVKADDHGMTNLDGIFVAGDMAMGQSLVVRAIADGRKTALGIKTYLR</sequence>
<dbReference type="InterPro" id="IPR023753">
    <property type="entry name" value="FAD/NAD-binding_dom"/>
</dbReference>
<evidence type="ECO:0000259" key="6">
    <source>
        <dbReference type="Pfam" id="PF14691"/>
    </source>
</evidence>
<dbReference type="SUPFAM" id="SSF46548">
    <property type="entry name" value="alpha-helical ferredoxin"/>
    <property type="match status" value="1"/>
</dbReference>
<evidence type="ECO:0000313" key="8">
    <source>
        <dbReference type="Proteomes" id="UP000650524"/>
    </source>
</evidence>
<dbReference type="PANTHER" id="PTHR43100:SF1">
    <property type="entry name" value="GLUTAMATE SYNTHASE [NADPH] SMALL CHAIN"/>
    <property type="match status" value="1"/>
</dbReference>
<keyword evidence="3" id="KW-0314">Glutamate biosynthesis</keyword>
<evidence type="ECO:0000259" key="5">
    <source>
        <dbReference type="Pfam" id="PF07992"/>
    </source>
</evidence>
<dbReference type="InterPro" id="IPR028261">
    <property type="entry name" value="DPD_II"/>
</dbReference>
<dbReference type="Gene3D" id="3.40.50.720">
    <property type="entry name" value="NAD(P)-binding Rossmann-like Domain"/>
    <property type="match status" value="1"/>
</dbReference>
<gene>
    <name evidence="7" type="ORF">H8E19_03280</name>
</gene>
<organism evidence="7 8">
    <name type="scientific">Candidatus Desulfacyla euxinica</name>
    <dbReference type="NCBI Taxonomy" id="2841693"/>
    <lineage>
        <taxon>Bacteria</taxon>
        <taxon>Deltaproteobacteria</taxon>
        <taxon>Candidatus Desulfacyla</taxon>
    </lineage>
</organism>
<dbReference type="EMBL" id="JACNJD010000132">
    <property type="protein sequence ID" value="MBC8176402.1"/>
    <property type="molecule type" value="Genomic_DNA"/>
</dbReference>
<dbReference type="GO" id="GO:0016639">
    <property type="term" value="F:oxidoreductase activity, acting on the CH-NH2 group of donors, NAD or NADP as acceptor"/>
    <property type="evidence" value="ECO:0007669"/>
    <property type="project" value="InterPro"/>
</dbReference>
<dbReference type="Gene3D" id="3.50.50.60">
    <property type="entry name" value="FAD/NAD(P)-binding domain"/>
    <property type="match status" value="1"/>
</dbReference>
<name>A0A8J6MVY1_9DELT</name>
<keyword evidence="2" id="KW-0560">Oxidoreductase</keyword>
<dbReference type="Pfam" id="PF14691">
    <property type="entry name" value="Fer4_20"/>
    <property type="match status" value="1"/>
</dbReference>
<evidence type="ECO:0000256" key="2">
    <source>
        <dbReference type="ARBA" id="ARBA00023002"/>
    </source>
</evidence>
<evidence type="ECO:0000256" key="1">
    <source>
        <dbReference type="ARBA" id="ARBA00022605"/>
    </source>
</evidence>
<dbReference type="SUPFAM" id="SSF51971">
    <property type="entry name" value="Nucleotide-binding domain"/>
    <property type="match status" value="1"/>
</dbReference>
<dbReference type="Pfam" id="PF07992">
    <property type="entry name" value="Pyr_redox_2"/>
    <property type="match status" value="1"/>
</dbReference>
<dbReference type="GO" id="GO:0006537">
    <property type="term" value="P:glutamate biosynthetic process"/>
    <property type="evidence" value="ECO:0007669"/>
    <property type="project" value="UniProtKB-KW"/>
</dbReference>
<evidence type="ECO:0000256" key="4">
    <source>
        <dbReference type="ARBA" id="ARBA00029440"/>
    </source>
</evidence>
<dbReference type="Gene3D" id="1.10.1060.10">
    <property type="entry name" value="Alpha-helical ferredoxin"/>
    <property type="match status" value="1"/>
</dbReference>
<evidence type="ECO:0000256" key="3">
    <source>
        <dbReference type="ARBA" id="ARBA00023164"/>
    </source>
</evidence>
<feature type="domain" description="FAD/NAD(P)-binding" evidence="5">
    <location>
        <begin position="145"/>
        <end position="462"/>
    </location>
</feature>
<dbReference type="Proteomes" id="UP000650524">
    <property type="component" value="Unassembled WGS sequence"/>
</dbReference>
<comment type="pathway">
    <text evidence="4">Amino-acid biosynthesis.</text>
</comment>
<dbReference type="PANTHER" id="PTHR43100">
    <property type="entry name" value="GLUTAMATE SYNTHASE [NADPH] SMALL CHAIN"/>
    <property type="match status" value="1"/>
</dbReference>
<proteinExistence type="predicted"/>
<dbReference type="AlphaFoldDB" id="A0A8J6MVY1"/>
<dbReference type="GO" id="GO:0051536">
    <property type="term" value="F:iron-sulfur cluster binding"/>
    <property type="evidence" value="ECO:0007669"/>
    <property type="project" value="InterPro"/>
</dbReference>
<dbReference type="InterPro" id="IPR036188">
    <property type="entry name" value="FAD/NAD-bd_sf"/>
</dbReference>
<comment type="caution">
    <text evidence="7">The sequence shown here is derived from an EMBL/GenBank/DDBJ whole genome shotgun (WGS) entry which is preliminary data.</text>
</comment>
<protein>
    <submittedName>
        <fullName evidence="7">Glutamate synthase subunit beta</fullName>
    </submittedName>
</protein>
<dbReference type="InterPro" id="IPR009051">
    <property type="entry name" value="Helical_ferredxn"/>
</dbReference>
<dbReference type="NCBIfam" id="TIGR01317">
    <property type="entry name" value="GOGAT_sm_gam"/>
    <property type="match status" value="1"/>
</dbReference>
<accession>A0A8J6MVY1</accession>
<feature type="domain" description="Dihydroprymidine dehydrogenase" evidence="6">
    <location>
        <begin position="24"/>
        <end position="130"/>
    </location>
</feature>